<dbReference type="Gene3D" id="3.10.10.10">
    <property type="entry name" value="HIV Type 1 Reverse Transcriptase, subunit A, domain 1"/>
    <property type="match status" value="1"/>
</dbReference>
<keyword evidence="7" id="KW-0695">RNA-directed DNA polymerase</keyword>
<dbReference type="GO" id="GO:0006508">
    <property type="term" value="P:proteolysis"/>
    <property type="evidence" value="ECO:0007669"/>
    <property type="project" value="UniProtKB-KW"/>
</dbReference>
<comment type="caution">
    <text evidence="9">The sequence shown here is derived from an EMBL/GenBank/DDBJ whole genome shotgun (WGS) entry which is preliminary data.</text>
</comment>
<dbReference type="FunFam" id="3.10.10.10:FF:000007">
    <property type="entry name" value="Retrovirus-related Pol polyprotein from transposon 17.6-like Protein"/>
    <property type="match status" value="1"/>
</dbReference>
<keyword evidence="3" id="KW-0548">Nucleotidyltransferase</keyword>
<keyword evidence="1" id="KW-0645">Protease</keyword>
<keyword evidence="10" id="KW-1185">Reference proteome</keyword>
<dbReference type="Gene3D" id="3.30.70.270">
    <property type="match status" value="1"/>
</dbReference>
<dbReference type="GO" id="GO:0003964">
    <property type="term" value="F:RNA-directed DNA polymerase activity"/>
    <property type="evidence" value="ECO:0007669"/>
    <property type="project" value="UniProtKB-KW"/>
</dbReference>
<feature type="domain" description="Reverse transcriptase" evidence="8">
    <location>
        <begin position="3"/>
        <end position="81"/>
    </location>
</feature>
<keyword evidence="5" id="KW-0255">Endonuclease</keyword>
<dbReference type="EMBL" id="BMAT01005251">
    <property type="protein sequence ID" value="GFR89827.1"/>
    <property type="molecule type" value="Genomic_DNA"/>
</dbReference>
<evidence type="ECO:0000313" key="10">
    <source>
        <dbReference type="Proteomes" id="UP000762676"/>
    </source>
</evidence>
<dbReference type="GO" id="GO:0004519">
    <property type="term" value="F:endonuclease activity"/>
    <property type="evidence" value="ECO:0007669"/>
    <property type="project" value="UniProtKB-KW"/>
</dbReference>
<proteinExistence type="predicted"/>
<evidence type="ECO:0000256" key="2">
    <source>
        <dbReference type="ARBA" id="ARBA00022679"/>
    </source>
</evidence>
<keyword evidence="4" id="KW-0540">Nuclease</keyword>
<dbReference type="AlphaFoldDB" id="A0AAV4GVV3"/>
<evidence type="ECO:0000256" key="6">
    <source>
        <dbReference type="ARBA" id="ARBA00022801"/>
    </source>
</evidence>
<name>A0AAV4GVV3_9GAST</name>
<organism evidence="9 10">
    <name type="scientific">Elysia marginata</name>
    <dbReference type="NCBI Taxonomy" id="1093978"/>
    <lineage>
        <taxon>Eukaryota</taxon>
        <taxon>Metazoa</taxon>
        <taxon>Spiralia</taxon>
        <taxon>Lophotrochozoa</taxon>
        <taxon>Mollusca</taxon>
        <taxon>Gastropoda</taxon>
        <taxon>Heterobranchia</taxon>
        <taxon>Euthyneura</taxon>
        <taxon>Panpulmonata</taxon>
        <taxon>Sacoglossa</taxon>
        <taxon>Placobranchoidea</taxon>
        <taxon>Plakobranchidae</taxon>
        <taxon>Elysia</taxon>
    </lineage>
</organism>
<sequence>MEKDQYFSKLDLSKGYWQIPVRKEDIPKTAFVTMDCHYEFMRIPFGVMNSGTTLTRAVKTVLHGMDNIVDYIDDLLVHTETWRLWLNFLGAFERPTSLSDQLNAFLDRQRLTFRTSLGPRHDQSPG</sequence>
<dbReference type="Pfam" id="PF00078">
    <property type="entry name" value="RVT_1"/>
    <property type="match status" value="1"/>
</dbReference>
<evidence type="ECO:0000313" key="9">
    <source>
        <dbReference type="EMBL" id="GFR89827.1"/>
    </source>
</evidence>
<dbReference type="InterPro" id="IPR053134">
    <property type="entry name" value="RNA-dir_DNA_polymerase"/>
</dbReference>
<evidence type="ECO:0000256" key="1">
    <source>
        <dbReference type="ARBA" id="ARBA00022670"/>
    </source>
</evidence>
<keyword evidence="2" id="KW-0808">Transferase</keyword>
<dbReference type="Proteomes" id="UP000762676">
    <property type="component" value="Unassembled WGS sequence"/>
</dbReference>
<gene>
    <name evidence="9" type="ORF">ElyMa_002552500</name>
</gene>
<dbReference type="GO" id="GO:0008233">
    <property type="term" value="F:peptidase activity"/>
    <property type="evidence" value="ECO:0007669"/>
    <property type="project" value="UniProtKB-KW"/>
</dbReference>
<evidence type="ECO:0000256" key="4">
    <source>
        <dbReference type="ARBA" id="ARBA00022722"/>
    </source>
</evidence>
<dbReference type="SUPFAM" id="SSF56672">
    <property type="entry name" value="DNA/RNA polymerases"/>
    <property type="match status" value="1"/>
</dbReference>
<dbReference type="PANTHER" id="PTHR24559">
    <property type="entry name" value="TRANSPOSON TY3-I GAG-POL POLYPROTEIN"/>
    <property type="match status" value="1"/>
</dbReference>
<reference evidence="9 10" key="1">
    <citation type="journal article" date="2021" name="Elife">
        <title>Chloroplast acquisition without the gene transfer in kleptoplastic sea slugs, Plakobranchus ocellatus.</title>
        <authorList>
            <person name="Maeda T."/>
            <person name="Takahashi S."/>
            <person name="Yoshida T."/>
            <person name="Shimamura S."/>
            <person name="Takaki Y."/>
            <person name="Nagai Y."/>
            <person name="Toyoda A."/>
            <person name="Suzuki Y."/>
            <person name="Arimoto A."/>
            <person name="Ishii H."/>
            <person name="Satoh N."/>
            <person name="Nishiyama T."/>
            <person name="Hasebe M."/>
            <person name="Maruyama T."/>
            <person name="Minagawa J."/>
            <person name="Obokata J."/>
            <person name="Shigenobu S."/>
        </authorList>
    </citation>
    <scope>NUCLEOTIDE SEQUENCE [LARGE SCALE GENOMIC DNA]</scope>
</reference>
<accession>A0AAV4GVV3</accession>
<protein>
    <submittedName>
        <fullName evidence="9">Zinc finger protein</fullName>
    </submittedName>
</protein>
<dbReference type="CDD" id="cd01647">
    <property type="entry name" value="RT_LTR"/>
    <property type="match status" value="1"/>
</dbReference>
<evidence type="ECO:0000256" key="5">
    <source>
        <dbReference type="ARBA" id="ARBA00022759"/>
    </source>
</evidence>
<keyword evidence="6" id="KW-0378">Hydrolase</keyword>
<dbReference type="InterPro" id="IPR043128">
    <property type="entry name" value="Rev_trsase/Diguanyl_cyclase"/>
</dbReference>
<evidence type="ECO:0000259" key="8">
    <source>
        <dbReference type="Pfam" id="PF00078"/>
    </source>
</evidence>
<dbReference type="InterPro" id="IPR043502">
    <property type="entry name" value="DNA/RNA_pol_sf"/>
</dbReference>
<dbReference type="InterPro" id="IPR000477">
    <property type="entry name" value="RT_dom"/>
</dbReference>
<dbReference type="PANTHER" id="PTHR24559:SF444">
    <property type="entry name" value="REVERSE TRANSCRIPTASE DOMAIN-CONTAINING PROTEIN"/>
    <property type="match status" value="1"/>
</dbReference>
<evidence type="ECO:0000256" key="3">
    <source>
        <dbReference type="ARBA" id="ARBA00022695"/>
    </source>
</evidence>
<evidence type="ECO:0000256" key="7">
    <source>
        <dbReference type="ARBA" id="ARBA00022918"/>
    </source>
</evidence>